<feature type="region of interest" description="Disordered" evidence="4">
    <location>
        <begin position="178"/>
        <end position="214"/>
    </location>
</feature>
<dbReference type="Proteomes" id="UP001295740">
    <property type="component" value="Unassembled WGS sequence"/>
</dbReference>
<dbReference type="InterPro" id="IPR050757">
    <property type="entry name" value="Collagen_mod_GT25"/>
</dbReference>
<dbReference type="PANTHER" id="PTHR10730">
    <property type="entry name" value="PROCOLLAGEN-LYSINE,2-OXOGLUTARATE 5-DIOXYGENASE/GLYCOSYLTRANSFERASE 25 FAMILY MEMBER"/>
    <property type="match status" value="1"/>
</dbReference>
<sequence length="435" mass="47989">MRNMTDAITLDRDSILSPSEIFTMLPHRRALTSICVVATLLYTYWLRYATSDGLHGGPSHHFRADKAVNSTLNFSKIFVINLPARTDRRDALAGAATASNLSLTWVDGLTGTDVEDIGVRNSGARGSWRSHMNAVQAIVDENLGSALIMEDDVDWDVRLKGQLWDFAAASRTWLVASKSQGNSQEGRHEPRSELLGPVPPALRGKRDGDDPVREEVERTTIAPNAALPPSGTSQNVYGDGWDVLWLGHCGTHLPGNTTQISPLKVAILNDETVPAPQHLKPHPFALRDKLTDAYPPHTRVIHAAEGNMCSLGYAVSQQGARKMLRRFGKDFVYQWDLMLRDWCQGEYNTTLIKGKDGKGTEDEEPVCITVQPPLISHHYAEGGSSDILSQGGGFAKGTGSPYIRLSVRQNLRRLVMGLPEREMVDQLPDDLKPIW</sequence>
<dbReference type="CDD" id="cd06532">
    <property type="entry name" value="Glyco_transf_25"/>
    <property type="match status" value="1"/>
</dbReference>
<organism evidence="5 6">
    <name type="scientific">Anthostomella pinea</name>
    <dbReference type="NCBI Taxonomy" id="933095"/>
    <lineage>
        <taxon>Eukaryota</taxon>
        <taxon>Fungi</taxon>
        <taxon>Dikarya</taxon>
        <taxon>Ascomycota</taxon>
        <taxon>Pezizomycotina</taxon>
        <taxon>Sordariomycetes</taxon>
        <taxon>Xylariomycetidae</taxon>
        <taxon>Xylariales</taxon>
        <taxon>Xylariaceae</taxon>
        <taxon>Anthostomella</taxon>
    </lineage>
</organism>
<dbReference type="PANTHER" id="PTHR10730:SF53">
    <property type="entry name" value="GLYCOSYLTRANSFERASE 25 FAMILY MEMBER"/>
    <property type="match status" value="1"/>
</dbReference>
<keyword evidence="3" id="KW-0808">Transferase</keyword>
<protein>
    <submittedName>
        <fullName evidence="5">Uu.00g115060.m01.CDS01</fullName>
    </submittedName>
</protein>
<evidence type="ECO:0000313" key="5">
    <source>
        <dbReference type="EMBL" id="CAJ2504112.1"/>
    </source>
</evidence>
<evidence type="ECO:0000256" key="2">
    <source>
        <dbReference type="ARBA" id="ARBA00022676"/>
    </source>
</evidence>
<reference evidence="5" key="1">
    <citation type="submission" date="2023-10" db="EMBL/GenBank/DDBJ databases">
        <authorList>
            <person name="Hackl T."/>
        </authorList>
    </citation>
    <scope>NUCLEOTIDE SEQUENCE</scope>
</reference>
<comment type="similarity">
    <text evidence="1">Belongs to the glycosyltransferase 25 family.</text>
</comment>
<keyword evidence="6" id="KW-1185">Reference proteome</keyword>
<name>A0AAI8YGU7_9PEZI</name>
<evidence type="ECO:0000256" key="3">
    <source>
        <dbReference type="ARBA" id="ARBA00022679"/>
    </source>
</evidence>
<evidence type="ECO:0000256" key="4">
    <source>
        <dbReference type="SAM" id="MobiDB-lite"/>
    </source>
</evidence>
<proteinExistence type="inferred from homology"/>
<dbReference type="InterPro" id="IPR002654">
    <property type="entry name" value="Glyco_trans_25"/>
</dbReference>
<accession>A0AAI8YGU7</accession>
<evidence type="ECO:0000256" key="1">
    <source>
        <dbReference type="ARBA" id="ARBA00006721"/>
    </source>
</evidence>
<feature type="compositionally biased region" description="Basic and acidic residues" evidence="4">
    <location>
        <begin position="204"/>
        <end position="214"/>
    </location>
</feature>
<dbReference type="EMBL" id="CAUWAG010000006">
    <property type="protein sequence ID" value="CAJ2504112.1"/>
    <property type="molecule type" value="Genomic_DNA"/>
</dbReference>
<gene>
    <name evidence="5" type="ORF">KHLLAP_LOCUS4580</name>
</gene>
<evidence type="ECO:0000313" key="6">
    <source>
        <dbReference type="Proteomes" id="UP001295740"/>
    </source>
</evidence>
<comment type="caution">
    <text evidence="5">The sequence shown here is derived from an EMBL/GenBank/DDBJ whole genome shotgun (WGS) entry which is preliminary data.</text>
</comment>
<dbReference type="GO" id="GO:0016740">
    <property type="term" value="F:transferase activity"/>
    <property type="evidence" value="ECO:0007669"/>
    <property type="project" value="UniProtKB-KW"/>
</dbReference>
<dbReference type="AlphaFoldDB" id="A0AAI8YGU7"/>
<keyword evidence="2" id="KW-0328">Glycosyltransferase</keyword>